<evidence type="ECO:0008006" key="4">
    <source>
        <dbReference type="Google" id="ProtNLM"/>
    </source>
</evidence>
<dbReference type="InterPro" id="IPR039601">
    <property type="entry name" value="Rrn5"/>
</dbReference>
<reference evidence="2 3" key="1">
    <citation type="journal article" date="2011" name="Proc. Natl. Acad. Sci. U.S.A.">
        <title>Evolutionary erosion of yeast sex chromosomes by mating-type switching accidents.</title>
        <authorList>
            <person name="Gordon J.L."/>
            <person name="Armisen D."/>
            <person name="Proux-Wera E."/>
            <person name="Oheigeartaigh S.S."/>
            <person name="Byrne K.P."/>
            <person name="Wolfe K.H."/>
        </authorList>
    </citation>
    <scope>NUCLEOTIDE SEQUENCE [LARGE SCALE GENOMIC DNA]</scope>
    <source>
        <strain evidence="3">ATCC 10662 / CBS 1146 / NBRC 0425 / NCYC 2629 / NRRL Y-866</strain>
    </source>
</reference>
<protein>
    <recommendedName>
        <fullName evidence="4">Myb-like domain-containing protein</fullName>
    </recommendedName>
</protein>
<dbReference type="Proteomes" id="UP000005627">
    <property type="component" value="Chromosome 6"/>
</dbReference>
<proteinExistence type="predicted"/>
<evidence type="ECO:0000256" key="1">
    <source>
        <dbReference type="SAM" id="MobiDB-lite"/>
    </source>
</evidence>
<dbReference type="HOGENOM" id="CLU_024706_1_0_1"/>
<keyword evidence="3" id="KW-1185">Reference proteome</keyword>
<dbReference type="GO" id="GO:0000182">
    <property type="term" value="F:rDNA binding"/>
    <property type="evidence" value="ECO:0007669"/>
    <property type="project" value="TreeGrafter"/>
</dbReference>
<dbReference type="AlphaFoldDB" id="G8ZXD8"/>
<dbReference type="OrthoDB" id="2240312at2759"/>
<dbReference type="InParanoid" id="G8ZXD8"/>
<dbReference type="EMBL" id="HE616747">
    <property type="protein sequence ID" value="CCE93282.1"/>
    <property type="molecule type" value="Genomic_DNA"/>
</dbReference>
<evidence type="ECO:0000313" key="3">
    <source>
        <dbReference type="Proteomes" id="UP000005627"/>
    </source>
</evidence>
<dbReference type="PANTHER" id="PTHR28079:SF1">
    <property type="entry name" value="RNA POLYMERASE I-SPECIFIC TRANSCRIPTION INITIATION FACTOR RRN5"/>
    <property type="match status" value="1"/>
</dbReference>
<sequence length="497" mass="57283">MSSGRKGYDLLADYFDVFNEEVRQFFDPFASNDGSLRSSRVNMDSRVRWLQDNIGIQKSYDDSDIDSDETVDSDDESSYETAEEYEEEIDKSGGIEPLGTFWSSSEKTLFFHCLSRYSIHRLEEWRDQLPAKSKFEIMVYYKVLQDNLNLLKRSDMKRFGGILSRTELPIAYEMDEFFIDFEEEMSARIRLEADKKYTEEEESDGLISLENWNKRWLPIYSRTAIEELSPVCKEPLPFSQDAIVFLTKCCKDYTKRVLTSALLNGLEKVSVPTAMFCEKEDLPNDDLTVTHGKSSNHFPRIVTKETIANAVTLLKQEGFETPTLGETVLRTLEKFQLKYQEKGKLFKNKHVTMSLVSSLISNFPIANTTAYHDKDESHRDPPLDLIIAQKLHKLNGGPPPRKKQRLAGATRRFPEDDTLDRIDNPLELDLCDWETQLIDAADTRKSRVYQHTLLAYFSRNTELLDLKTLTTDLDMASSCPVPSLTSSMVNRYLHTNT</sequence>
<dbReference type="KEGG" id="tdl:TDEL_0F04710"/>
<dbReference type="GO" id="GO:0042790">
    <property type="term" value="P:nucleolar large rRNA transcription by RNA polymerase I"/>
    <property type="evidence" value="ECO:0007669"/>
    <property type="project" value="InterPro"/>
</dbReference>
<dbReference type="GO" id="GO:0000500">
    <property type="term" value="C:RNA polymerase I upstream activating factor complex"/>
    <property type="evidence" value="ECO:0007669"/>
    <property type="project" value="InterPro"/>
</dbReference>
<organism evidence="2 3">
    <name type="scientific">Torulaspora delbrueckii</name>
    <name type="common">Yeast</name>
    <name type="synonym">Candida colliculosa</name>
    <dbReference type="NCBI Taxonomy" id="4950"/>
    <lineage>
        <taxon>Eukaryota</taxon>
        <taxon>Fungi</taxon>
        <taxon>Dikarya</taxon>
        <taxon>Ascomycota</taxon>
        <taxon>Saccharomycotina</taxon>
        <taxon>Saccharomycetes</taxon>
        <taxon>Saccharomycetales</taxon>
        <taxon>Saccharomycetaceae</taxon>
        <taxon>Torulaspora</taxon>
    </lineage>
</organism>
<dbReference type="PANTHER" id="PTHR28079">
    <property type="entry name" value="RNA POLYMERASE I-SPECIFIC TRANSCRIPTION INITIATION FACTOR RRN5"/>
    <property type="match status" value="1"/>
</dbReference>
<feature type="region of interest" description="Disordered" evidence="1">
    <location>
        <begin position="60"/>
        <end position="80"/>
    </location>
</feature>
<gene>
    <name evidence="2" type="primary">TDEL0F04710</name>
    <name evidence="2" type="ORF">TDEL_0F04710</name>
</gene>
<dbReference type="FunCoup" id="G8ZXD8">
    <property type="interactions" value="50"/>
</dbReference>
<dbReference type="eggNOG" id="ENOG502RY38">
    <property type="taxonomic scope" value="Eukaryota"/>
</dbReference>
<dbReference type="GO" id="GO:0006361">
    <property type="term" value="P:transcription initiation at RNA polymerase I promoter"/>
    <property type="evidence" value="ECO:0007669"/>
    <property type="project" value="TreeGrafter"/>
</dbReference>
<dbReference type="RefSeq" id="XP_003682493.1">
    <property type="nucleotide sequence ID" value="XM_003682445.1"/>
</dbReference>
<evidence type="ECO:0000313" key="2">
    <source>
        <dbReference type="EMBL" id="CCE93282.1"/>
    </source>
</evidence>
<dbReference type="GeneID" id="11501877"/>
<feature type="compositionally biased region" description="Acidic residues" evidence="1">
    <location>
        <begin position="62"/>
        <end position="80"/>
    </location>
</feature>
<dbReference type="STRING" id="1076872.G8ZXD8"/>
<name>G8ZXD8_TORDE</name>
<accession>G8ZXD8</accession>
<dbReference type="GO" id="GO:0001181">
    <property type="term" value="F:RNA polymerase I general transcription initiation factor activity"/>
    <property type="evidence" value="ECO:0007669"/>
    <property type="project" value="TreeGrafter"/>
</dbReference>